<keyword evidence="4" id="KW-1185">Reference proteome</keyword>
<evidence type="ECO:0000313" key="3">
    <source>
        <dbReference type="EMBL" id="KWX25745.1"/>
    </source>
</evidence>
<dbReference type="PANTHER" id="PTHR46268">
    <property type="entry name" value="STRESS RESPONSE PROTEIN NHAX"/>
    <property type="match status" value="1"/>
</dbReference>
<protein>
    <submittedName>
        <fullName evidence="3">Universal stress protein</fullName>
    </submittedName>
</protein>
<proteinExistence type="inferred from homology"/>
<name>A0A132PTV3_9MYCO</name>
<dbReference type="AlphaFoldDB" id="A0A132PTV3"/>
<reference evidence="3 4" key="1">
    <citation type="submission" date="2015-07" db="EMBL/GenBank/DDBJ databases">
        <title>A draft genome sequence of Mycobacterium wolinskyi.</title>
        <authorList>
            <person name="de Man T.J."/>
            <person name="Perry K.A."/>
            <person name="Coulliette A.D."/>
            <person name="Jensen B."/>
            <person name="Toney N.C."/>
            <person name="Limbago B.M."/>
            <person name="Noble-Wang J."/>
        </authorList>
    </citation>
    <scope>NUCLEOTIDE SEQUENCE [LARGE SCALE GENOMIC DNA]</scope>
    <source>
        <strain evidence="3 4">CDC_01</strain>
    </source>
</reference>
<organism evidence="3 4">
    <name type="scientific">Mycolicibacterium wolinskyi</name>
    <dbReference type="NCBI Taxonomy" id="59750"/>
    <lineage>
        <taxon>Bacteria</taxon>
        <taxon>Bacillati</taxon>
        <taxon>Actinomycetota</taxon>
        <taxon>Actinomycetes</taxon>
        <taxon>Mycobacteriales</taxon>
        <taxon>Mycobacteriaceae</taxon>
        <taxon>Mycolicibacterium</taxon>
    </lineage>
</organism>
<comment type="caution">
    <text evidence="3">The sequence shown here is derived from an EMBL/GenBank/DDBJ whole genome shotgun (WGS) entry which is preliminary data.</text>
</comment>
<evidence type="ECO:0000313" key="4">
    <source>
        <dbReference type="Proteomes" id="UP000070612"/>
    </source>
</evidence>
<dbReference type="EMBL" id="LGTW01000001">
    <property type="protein sequence ID" value="KWX25745.1"/>
    <property type="molecule type" value="Genomic_DNA"/>
</dbReference>
<dbReference type="SUPFAM" id="SSF52402">
    <property type="entry name" value="Adenine nucleotide alpha hydrolases-like"/>
    <property type="match status" value="2"/>
</dbReference>
<gene>
    <name evidence="3" type="ORF">AFM11_00120</name>
</gene>
<dbReference type="CDD" id="cd00293">
    <property type="entry name" value="USP-like"/>
    <property type="match status" value="2"/>
</dbReference>
<dbReference type="Proteomes" id="UP000070612">
    <property type="component" value="Unassembled WGS sequence"/>
</dbReference>
<dbReference type="Gene3D" id="3.40.50.12370">
    <property type="match status" value="1"/>
</dbReference>
<dbReference type="STRING" id="59750.AWC31_33230"/>
<sequence>MTVVVGYLVGKGGSSALHLAVGAARTLETSLAVATVVPRPWMTPSPARIDAEYAQYAAQLAASSAEQARERIAALDDELEVSFHKFAHRSVSDGLLEAVASLDAEALVLGSAADGKLGQVVVGSTADRLLHSCPVPLAISPRGYRRPKSGVLSRITCAYPGTRESVGVVRRIASITERLDTSMRVVTFAVRGRSMFPPLVGLQSEDAILQEWAAQARESLQQLKDDRIVDDDVELEVVTGDGWDEALDAVDWLDGEILAIGTTPAGVVARVFLGERGSKILRHSPVPVLVLPG</sequence>
<feature type="domain" description="UspA" evidence="2">
    <location>
        <begin position="154"/>
        <end position="292"/>
    </location>
</feature>
<dbReference type="InterPro" id="IPR006016">
    <property type="entry name" value="UspA"/>
</dbReference>
<comment type="similarity">
    <text evidence="1">Belongs to the universal stress protein A family.</text>
</comment>
<evidence type="ECO:0000256" key="1">
    <source>
        <dbReference type="ARBA" id="ARBA00008791"/>
    </source>
</evidence>
<dbReference type="PATRIC" id="fig|59750.3.peg.25"/>
<dbReference type="Pfam" id="PF00582">
    <property type="entry name" value="Usp"/>
    <property type="match status" value="2"/>
</dbReference>
<feature type="domain" description="UspA" evidence="2">
    <location>
        <begin position="13"/>
        <end position="139"/>
    </location>
</feature>
<dbReference type="RefSeq" id="WP_067842067.1">
    <property type="nucleotide sequence ID" value="NZ_LGTW01000001.1"/>
</dbReference>
<evidence type="ECO:0000259" key="2">
    <source>
        <dbReference type="Pfam" id="PF00582"/>
    </source>
</evidence>
<accession>A0A132PTV3</accession>
<dbReference type="PANTHER" id="PTHR46268:SF6">
    <property type="entry name" value="UNIVERSAL STRESS PROTEIN UP12"/>
    <property type="match status" value="1"/>
</dbReference>